<dbReference type="AlphaFoldDB" id="A0A6C0F3A8"/>
<evidence type="ECO:0000313" key="1">
    <source>
        <dbReference type="EMBL" id="QHT35341.1"/>
    </source>
</evidence>
<protein>
    <submittedName>
        <fullName evidence="1">Uncharacterized protein</fullName>
    </submittedName>
</protein>
<accession>A0A6C0F3A8</accession>
<proteinExistence type="predicted"/>
<reference evidence="1" key="1">
    <citation type="journal article" date="2020" name="Nature">
        <title>Giant virus diversity and host interactions through global metagenomics.</title>
        <authorList>
            <person name="Schulz F."/>
            <person name="Roux S."/>
            <person name="Paez-Espino D."/>
            <person name="Jungbluth S."/>
            <person name="Walsh D.A."/>
            <person name="Denef V.J."/>
            <person name="McMahon K.D."/>
            <person name="Konstantinidis K.T."/>
            <person name="Eloe-Fadrosh E.A."/>
            <person name="Kyrpides N.C."/>
            <person name="Woyke T."/>
        </authorList>
    </citation>
    <scope>NUCLEOTIDE SEQUENCE</scope>
    <source>
        <strain evidence="1">GVMAG-M-3300009180-1</strain>
    </source>
</reference>
<organism evidence="1">
    <name type="scientific">viral metagenome</name>
    <dbReference type="NCBI Taxonomy" id="1070528"/>
    <lineage>
        <taxon>unclassified sequences</taxon>
        <taxon>metagenomes</taxon>
        <taxon>organismal metagenomes</taxon>
    </lineage>
</organism>
<sequence length="69" mass="8385">MIPTPSAEVMNELIAWYNYHRIEVCVGSRYVNCVYTNQPRLKRCYRERVCSEVMSFYEYCFPQEELEFV</sequence>
<dbReference type="EMBL" id="MN739018">
    <property type="protein sequence ID" value="QHT35341.1"/>
    <property type="molecule type" value="Genomic_DNA"/>
</dbReference>
<name>A0A6C0F3A8_9ZZZZ</name>